<reference evidence="2" key="1">
    <citation type="journal article" date="2022" name="Mol. Ecol. Resour.">
        <title>The genomes of chicory, endive, great burdock and yacon provide insights into Asteraceae palaeo-polyploidization history and plant inulin production.</title>
        <authorList>
            <person name="Fan W."/>
            <person name="Wang S."/>
            <person name="Wang H."/>
            <person name="Wang A."/>
            <person name="Jiang F."/>
            <person name="Liu H."/>
            <person name="Zhao H."/>
            <person name="Xu D."/>
            <person name="Zhang Y."/>
        </authorList>
    </citation>
    <scope>NUCLEOTIDE SEQUENCE [LARGE SCALE GENOMIC DNA]</scope>
    <source>
        <strain evidence="2">cv. Yunnan</strain>
    </source>
</reference>
<evidence type="ECO:0000313" key="2">
    <source>
        <dbReference type="Proteomes" id="UP001056120"/>
    </source>
</evidence>
<proteinExistence type="predicted"/>
<dbReference type="Proteomes" id="UP001056120">
    <property type="component" value="Linkage Group LG02"/>
</dbReference>
<protein>
    <submittedName>
        <fullName evidence="1">Uncharacterized protein</fullName>
    </submittedName>
</protein>
<organism evidence="1 2">
    <name type="scientific">Smallanthus sonchifolius</name>
    <dbReference type="NCBI Taxonomy" id="185202"/>
    <lineage>
        <taxon>Eukaryota</taxon>
        <taxon>Viridiplantae</taxon>
        <taxon>Streptophyta</taxon>
        <taxon>Embryophyta</taxon>
        <taxon>Tracheophyta</taxon>
        <taxon>Spermatophyta</taxon>
        <taxon>Magnoliopsida</taxon>
        <taxon>eudicotyledons</taxon>
        <taxon>Gunneridae</taxon>
        <taxon>Pentapetalae</taxon>
        <taxon>asterids</taxon>
        <taxon>campanulids</taxon>
        <taxon>Asterales</taxon>
        <taxon>Asteraceae</taxon>
        <taxon>Asteroideae</taxon>
        <taxon>Heliantheae alliance</taxon>
        <taxon>Millerieae</taxon>
        <taxon>Smallanthus</taxon>
    </lineage>
</organism>
<evidence type="ECO:0000313" key="1">
    <source>
        <dbReference type="EMBL" id="KAI3825546.1"/>
    </source>
</evidence>
<comment type="caution">
    <text evidence="1">The sequence shown here is derived from an EMBL/GenBank/DDBJ whole genome shotgun (WGS) entry which is preliminary data.</text>
</comment>
<sequence>MYFQYSGMEADLTANGERSSETKDGSTGQDHVQEDDSMGQHHVHEDGEERSCDVNHKLEKVGFGKSDSRRGDVDTTAPFESVKEAVSMFSGIVDWKAHKAQIAERRKRVAQELRKANDEIPLLKKKSEAAEESKQRVLKDLDNAKRRLEELKLNLESAQTEESQAKQDAELTKLRVEEIEQGVADESSVAAKAQLENAQEAVSSSTETETTVEDLTFKLITTKEALESAHGAYLEAEEHRTGVAMEREQEGFNQEEVLKQSEEEWEKVSQQTAETEDLKSKLDTASVLLQDLEEELASYMGEGHKDIQSAVDLAKIDLQEVKVSIENATDEVKNMKLYESSLNMELEQEKATLIQQKEGTEGVVMASLEADLMRTISEVIQINEKETRLKTVELPKQLEKAAEEAEQTKTRAQKVHAELQKAKEAANEAKKRENTTNSKLNAAVREVEAARASERLAHGAVSAAEESEWDKSSESEPESEITLSVENYYEVSRKAKEAEDEANGRVSEAISQIDIAKESEQKAEKKLEQVKSDLALKKEELSTTKQKAEKAKEGKMVVERELRIWRSENEQRRKAKTERKKKKRSLIPRIFMFLCRKKGRHSNKNNT</sequence>
<dbReference type="EMBL" id="CM042019">
    <property type="protein sequence ID" value="KAI3825546.1"/>
    <property type="molecule type" value="Genomic_DNA"/>
</dbReference>
<accession>A0ACB9JZS2</accession>
<gene>
    <name evidence="1" type="ORF">L1987_07036</name>
</gene>
<name>A0ACB9JZS2_9ASTR</name>
<reference evidence="1 2" key="2">
    <citation type="journal article" date="2022" name="Mol. Ecol. Resour.">
        <title>The genomes of chicory, endive, great burdock and yacon provide insights into Asteraceae paleo-polyploidization history and plant inulin production.</title>
        <authorList>
            <person name="Fan W."/>
            <person name="Wang S."/>
            <person name="Wang H."/>
            <person name="Wang A."/>
            <person name="Jiang F."/>
            <person name="Liu H."/>
            <person name="Zhao H."/>
            <person name="Xu D."/>
            <person name="Zhang Y."/>
        </authorList>
    </citation>
    <scope>NUCLEOTIDE SEQUENCE [LARGE SCALE GENOMIC DNA]</scope>
    <source>
        <strain evidence="2">cv. Yunnan</strain>
        <tissue evidence="1">Leaves</tissue>
    </source>
</reference>
<keyword evidence="2" id="KW-1185">Reference proteome</keyword>